<dbReference type="SUPFAM" id="SSF54909">
    <property type="entry name" value="Dimeric alpha+beta barrel"/>
    <property type="match status" value="1"/>
</dbReference>
<gene>
    <name evidence="1" type="ORF">J2Z65_004948</name>
</gene>
<organism evidence="1 2">
    <name type="scientific">Paenibacillus aceris</name>
    <dbReference type="NCBI Taxonomy" id="869555"/>
    <lineage>
        <taxon>Bacteria</taxon>
        <taxon>Bacillati</taxon>
        <taxon>Bacillota</taxon>
        <taxon>Bacilli</taxon>
        <taxon>Bacillales</taxon>
        <taxon>Paenibacillaceae</taxon>
        <taxon>Paenibacillus</taxon>
    </lineage>
</organism>
<keyword evidence="2" id="KW-1185">Reference proteome</keyword>
<dbReference type="GO" id="GO:0004497">
    <property type="term" value="F:monooxygenase activity"/>
    <property type="evidence" value="ECO:0007669"/>
    <property type="project" value="UniProtKB-KW"/>
</dbReference>
<comment type="caution">
    <text evidence="1">The sequence shown here is derived from an EMBL/GenBank/DDBJ whole genome shotgun (WGS) entry which is preliminary data.</text>
</comment>
<evidence type="ECO:0000313" key="1">
    <source>
        <dbReference type="EMBL" id="MBP1965703.1"/>
    </source>
</evidence>
<proteinExistence type="predicted"/>
<protein>
    <submittedName>
        <fullName evidence="1">Quinol monooxygenase YgiN</fullName>
    </submittedName>
</protein>
<reference evidence="1 2" key="1">
    <citation type="submission" date="2021-03" db="EMBL/GenBank/DDBJ databases">
        <title>Genomic Encyclopedia of Type Strains, Phase IV (KMG-IV): sequencing the most valuable type-strain genomes for metagenomic binning, comparative biology and taxonomic classification.</title>
        <authorList>
            <person name="Goeker M."/>
        </authorList>
    </citation>
    <scope>NUCLEOTIDE SEQUENCE [LARGE SCALE GENOMIC DNA]</scope>
    <source>
        <strain evidence="1 2">DSM 24950</strain>
    </source>
</reference>
<keyword evidence="1" id="KW-0503">Monooxygenase</keyword>
<keyword evidence="1" id="KW-0560">Oxidoreductase</keyword>
<dbReference type="Gene3D" id="3.30.70.100">
    <property type="match status" value="1"/>
</dbReference>
<accession>A0ABS4I462</accession>
<dbReference type="EMBL" id="JAGGKV010000015">
    <property type="protein sequence ID" value="MBP1965703.1"/>
    <property type="molecule type" value="Genomic_DNA"/>
</dbReference>
<dbReference type="RefSeq" id="WP_167059548.1">
    <property type="nucleotide sequence ID" value="NZ_JAAOZR010000023.1"/>
</dbReference>
<evidence type="ECO:0000313" key="2">
    <source>
        <dbReference type="Proteomes" id="UP001519344"/>
    </source>
</evidence>
<sequence length="109" mass="12479">MSNSCMFTMAMYRPHPGKEDELAEIVKEHVPMLREEGLITDFTPVTLQSADGTLIEIFEWLSEEAKDKAHTSPKVWPLWEKMMKVAELVSLSSLPEADKPFPNFKRVTL</sequence>
<name>A0ABS4I462_9BACL</name>
<dbReference type="InterPro" id="IPR011008">
    <property type="entry name" value="Dimeric_a/b-barrel"/>
</dbReference>
<dbReference type="Proteomes" id="UP001519344">
    <property type="component" value="Unassembled WGS sequence"/>
</dbReference>